<keyword evidence="3" id="KW-1185">Reference proteome</keyword>
<reference evidence="2 3" key="1">
    <citation type="journal article" name="Sci. Rep.">
        <title>Genome-scale phylogenetic analyses confirm Olpidium as the closest living zoosporic fungus to the non-flagellated, terrestrial fungi.</title>
        <authorList>
            <person name="Chang Y."/>
            <person name="Rochon D."/>
            <person name="Sekimoto S."/>
            <person name="Wang Y."/>
            <person name="Chovatia M."/>
            <person name="Sandor L."/>
            <person name="Salamov A."/>
            <person name="Grigoriev I.V."/>
            <person name="Stajich J.E."/>
            <person name="Spatafora J.W."/>
        </authorList>
    </citation>
    <scope>NUCLEOTIDE SEQUENCE [LARGE SCALE GENOMIC DNA]</scope>
    <source>
        <strain evidence="2">S191</strain>
    </source>
</reference>
<dbReference type="AlphaFoldDB" id="A0A8H8A126"/>
<dbReference type="OrthoDB" id="5573160at2759"/>
<comment type="caution">
    <text evidence="2">The sequence shown here is derived from an EMBL/GenBank/DDBJ whole genome shotgun (WGS) entry which is preliminary data.</text>
</comment>
<evidence type="ECO:0000313" key="2">
    <source>
        <dbReference type="EMBL" id="KAG5463039.1"/>
    </source>
</evidence>
<feature type="region of interest" description="Disordered" evidence="1">
    <location>
        <begin position="88"/>
        <end position="120"/>
    </location>
</feature>
<feature type="region of interest" description="Disordered" evidence="1">
    <location>
        <begin position="1"/>
        <end position="34"/>
    </location>
</feature>
<proteinExistence type="predicted"/>
<accession>A0A8H8A126</accession>
<feature type="compositionally biased region" description="Low complexity" evidence="1">
    <location>
        <begin position="377"/>
        <end position="389"/>
    </location>
</feature>
<feature type="region of interest" description="Disordered" evidence="1">
    <location>
        <begin position="365"/>
        <end position="398"/>
    </location>
</feature>
<evidence type="ECO:0000313" key="3">
    <source>
        <dbReference type="Proteomes" id="UP000673691"/>
    </source>
</evidence>
<sequence length="436" mass="48959">MQTSQDALFPSPLQIQPLHPPLHHQHQHQHQQALASPLLPQQHQPQQPQVLASPLLQQPALQSPLQRRALASPLESPLRATFAADPQFLEDVKPPPPTATAAHLPQHRQPQAVVPPPEGLSPAAVQGAEIFRQIFSLSFATQEEGFEACRKLARKCGFGIRRRTSKATTVYIVCSREGRPEQKKEGVRKRNRISERCNCDWRVVMFQTPKKTWEFRVGKCMVHNHQLNHEDFRHIDPSPRHHRTHLTPVSPGVPRLDQMLMTPPMSPIVMTSMPLANLPDIQRALPPFASLQDIPRALPPFAADTRVLQQATLAQSQPQTQHFMFAHGVFPHMAMYDAQAGQAAANLVGLGIVHPNLAVTVAERQQDHHNQQHGHQQHASQQQRQCHQPQPSPPQELNPFTQQLRAQQAFAYEGLATHHHALQSSLSHSHEYSPPT</sequence>
<gene>
    <name evidence="2" type="ORF">BJ554DRAFT_2224</name>
</gene>
<evidence type="ECO:0000256" key="1">
    <source>
        <dbReference type="SAM" id="MobiDB-lite"/>
    </source>
</evidence>
<protein>
    <recommendedName>
        <fullName evidence="4">FAR1 domain-containing protein</fullName>
    </recommendedName>
</protein>
<evidence type="ECO:0008006" key="4">
    <source>
        <dbReference type="Google" id="ProtNLM"/>
    </source>
</evidence>
<name>A0A8H8A126_9FUNG</name>
<organism evidence="2 3">
    <name type="scientific">Olpidium bornovanus</name>
    <dbReference type="NCBI Taxonomy" id="278681"/>
    <lineage>
        <taxon>Eukaryota</taxon>
        <taxon>Fungi</taxon>
        <taxon>Fungi incertae sedis</taxon>
        <taxon>Olpidiomycota</taxon>
        <taxon>Olpidiomycotina</taxon>
        <taxon>Olpidiomycetes</taxon>
        <taxon>Olpidiales</taxon>
        <taxon>Olpidiaceae</taxon>
        <taxon>Olpidium</taxon>
    </lineage>
</organism>
<dbReference type="Proteomes" id="UP000673691">
    <property type="component" value="Unassembled WGS sequence"/>
</dbReference>
<dbReference type="PANTHER" id="PTHR47718">
    <property type="entry name" value="OS01G0519700 PROTEIN"/>
    <property type="match status" value="1"/>
</dbReference>
<dbReference type="EMBL" id="JAEFCI010001241">
    <property type="protein sequence ID" value="KAG5463039.1"/>
    <property type="molecule type" value="Genomic_DNA"/>
</dbReference>